<keyword evidence="4" id="KW-1185">Reference proteome</keyword>
<dbReference type="PROSITE" id="PS50887">
    <property type="entry name" value="GGDEF"/>
    <property type="match status" value="1"/>
</dbReference>
<evidence type="ECO:0000259" key="2">
    <source>
        <dbReference type="PROSITE" id="PS50887"/>
    </source>
</evidence>
<keyword evidence="3" id="KW-0548">Nucleotidyltransferase</keyword>
<protein>
    <submittedName>
        <fullName evidence="3">GGDEF domain-containing protein</fullName>
        <ecNumber evidence="3">2.7.7.65</ecNumber>
    </submittedName>
</protein>
<reference evidence="3 4" key="1">
    <citation type="submission" date="2024-03" db="EMBL/GenBank/DDBJ databases">
        <title>Actinomycetospora sp. OC33-EN08, a novel actinomycete isolated from wild orchid (Aerides multiflora).</title>
        <authorList>
            <person name="Suriyachadkun C."/>
        </authorList>
    </citation>
    <scope>NUCLEOTIDE SEQUENCE [LARGE SCALE GENOMIC DNA]</scope>
    <source>
        <strain evidence="3 4">OC33-EN08</strain>
    </source>
</reference>
<dbReference type="InterPro" id="IPR050469">
    <property type="entry name" value="Diguanylate_Cyclase"/>
</dbReference>
<dbReference type="SUPFAM" id="SSF55073">
    <property type="entry name" value="Nucleotide cyclase"/>
    <property type="match status" value="1"/>
</dbReference>
<evidence type="ECO:0000256" key="1">
    <source>
        <dbReference type="SAM" id="MobiDB-lite"/>
    </source>
</evidence>
<feature type="domain" description="GGDEF" evidence="2">
    <location>
        <begin position="449"/>
        <end position="579"/>
    </location>
</feature>
<gene>
    <name evidence="3" type="ORF">WCD74_13940</name>
</gene>
<sequence>MARTDERGRTPPGGALRGGTLARPESAPRESVLAHARATGARAARVPHVRAAADLATLADLVDRSRGRDPATRSVLLRESAAALLAVRGSGTAPEAAPSAVDTDAAERTLDELVAVVSEHGLTLFAVDAEALLARRALLADDEESALAAATRALTRLDEQAAVDHAPTSREHRGNLQDTYRLVASTLAALGLHENAQPLLIRARVIAEDDGDLLAAARCEHELIRVLAAWGLRLARAGRDGAPLLAEAGRRAAALHAEPALLGSEHRRALRAVVSLVRHGEPFRPPAEAAALARGDVEALGPPDRPCVGLADHLLVALARARALVRAGRPDEAAHGLAGVRDRRPRGEPGLALAVSRDLVHVATDHLGGVPGRRALRDYTADLERELWTLQQARVLSLRTRIAHEQLRREHGEVAAQARTDPLTGLPNRRALDDALADHLTTVASRAGSALAIAMVDVDRFKTINDRVSHARGDEVLRLVAETLRRCLRADDLVARYGGDEFVVVLPGSSESDARAALERAALAVAGVEVGDGSRVSLSVGVAGTVHSGVTPGTLLARADRAMYEAKHGGGNAVVLDENTDTPAEGLVVGG</sequence>
<proteinExistence type="predicted"/>
<organism evidence="3 4">
    <name type="scientific">Actinomycetospora aurantiaca</name>
    <dbReference type="NCBI Taxonomy" id="3129233"/>
    <lineage>
        <taxon>Bacteria</taxon>
        <taxon>Bacillati</taxon>
        <taxon>Actinomycetota</taxon>
        <taxon>Actinomycetes</taxon>
        <taxon>Pseudonocardiales</taxon>
        <taxon>Pseudonocardiaceae</taxon>
        <taxon>Actinomycetospora</taxon>
    </lineage>
</organism>
<dbReference type="InterPro" id="IPR043128">
    <property type="entry name" value="Rev_trsase/Diguanyl_cyclase"/>
</dbReference>
<dbReference type="EC" id="2.7.7.65" evidence="3"/>
<dbReference type="EMBL" id="JBBEGN010000006">
    <property type="protein sequence ID" value="MEJ2868869.1"/>
    <property type="molecule type" value="Genomic_DNA"/>
</dbReference>
<dbReference type="Gene3D" id="3.30.70.270">
    <property type="match status" value="1"/>
</dbReference>
<dbReference type="InterPro" id="IPR029787">
    <property type="entry name" value="Nucleotide_cyclase"/>
</dbReference>
<dbReference type="Pfam" id="PF00990">
    <property type="entry name" value="GGDEF"/>
    <property type="match status" value="1"/>
</dbReference>
<feature type="region of interest" description="Disordered" evidence="1">
    <location>
        <begin position="1"/>
        <end position="31"/>
    </location>
</feature>
<dbReference type="GO" id="GO:0052621">
    <property type="term" value="F:diguanylate cyclase activity"/>
    <property type="evidence" value="ECO:0007669"/>
    <property type="project" value="UniProtKB-EC"/>
</dbReference>
<keyword evidence="3" id="KW-0808">Transferase</keyword>
<dbReference type="CDD" id="cd01949">
    <property type="entry name" value="GGDEF"/>
    <property type="match status" value="1"/>
</dbReference>
<dbReference type="RefSeq" id="WP_337695451.1">
    <property type="nucleotide sequence ID" value="NZ_JBBEGN010000006.1"/>
</dbReference>
<dbReference type="PANTHER" id="PTHR45138:SF9">
    <property type="entry name" value="DIGUANYLATE CYCLASE DGCM-RELATED"/>
    <property type="match status" value="1"/>
</dbReference>
<dbReference type="InterPro" id="IPR000160">
    <property type="entry name" value="GGDEF_dom"/>
</dbReference>
<dbReference type="PANTHER" id="PTHR45138">
    <property type="entry name" value="REGULATORY COMPONENTS OF SENSORY TRANSDUCTION SYSTEM"/>
    <property type="match status" value="1"/>
</dbReference>
<comment type="caution">
    <text evidence="3">The sequence shown here is derived from an EMBL/GenBank/DDBJ whole genome shotgun (WGS) entry which is preliminary data.</text>
</comment>
<evidence type="ECO:0000313" key="3">
    <source>
        <dbReference type="EMBL" id="MEJ2868869.1"/>
    </source>
</evidence>
<accession>A0ABU8MNH9</accession>
<dbReference type="Proteomes" id="UP001385809">
    <property type="component" value="Unassembled WGS sequence"/>
</dbReference>
<name>A0ABU8MNH9_9PSEU</name>
<evidence type="ECO:0000313" key="4">
    <source>
        <dbReference type="Proteomes" id="UP001385809"/>
    </source>
</evidence>
<dbReference type="NCBIfam" id="TIGR00254">
    <property type="entry name" value="GGDEF"/>
    <property type="match status" value="1"/>
</dbReference>
<dbReference type="SMART" id="SM00267">
    <property type="entry name" value="GGDEF"/>
    <property type="match status" value="1"/>
</dbReference>